<feature type="domain" description="Prenyltransferase alpha-alpha toroid" evidence="5">
    <location>
        <begin position="192"/>
        <end position="372"/>
    </location>
</feature>
<gene>
    <name evidence="6" type="ORF">H8702_11455</name>
</gene>
<accession>A0A8J6P2G0</accession>
<feature type="compositionally biased region" description="Acidic residues" evidence="2">
    <location>
        <begin position="72"/>
        <end position="82"/>
    </location>
</feature>
<evidence type="ECO:0000256" key="4">
    <source>
        <dbReference type="SAM" id="SignalP"/>
    </source>
</evidence>
<dbReference type="AlphaFoldDB" id="A0A8J6P2G0"/>
<feature type="chain" id="PRO_5035319793" evidence="4">
    <location>
        <begin position="27"/>
        <end position="445"/>
    </location>
</feature>
<feature type="compositionally biased region" description="Low complexity" evidence="2">
    <location>
        <begin position="33"/>
        <end position="50"/>
    </location>
</feature>
<dbReference type="RefSeq" id="WP_187536738.1">
    <property type="nucleotide sequence ID" value="NZ_JACRTL010000007.1"/>
</dbReference>
<keyword evidence="3" id="KW-1133">Transmembrane helix</keyword>
<keyword evidence="4" id="KW-0732">Signal</keyword>
<evidence type="ECO:0000256" key="2">
    <source>
        <dbReference type="SAM" id="MobiDB-lite"/>
    </source>
</evidence>
<keyword evidence="1" id="KW-0677">Repeat</keyword>
<feature type="signal peptide" evidence="4">
    <location>
        <begin position="1"/>
        <end position="26"/>
    </location>
</feature>
<feature type="region of interest" description="Disordered" evidence="2">
    <location>
        <begin position="33"/>
        <end position="93"/>
    </location>
</feature>
<feature type="compositionally biased region" description="Polar residues" evidence="2">
    <location>
        <begin position="374"/>
        <end position="392"/>
    </location>
</feature>
<proteinExistence type="predicted"/>
<evidence type="ECO:0000313" key="7">
    <source>
        <dbReference type="Proteomes" id="UP000632659"/>
    </source>
</evidence>
<dbReference type="InterPro" id="IPR008930">
    <property type="entry name" value="Terpenoid_cyclase/PrenylTrfase"/>
</dbReference>
<feature type="region of interest" description="Disordered" evidence="2">
    <location>
        <begin position="374"/>
        <end position="397"/>
    </location>
</feature>
<evidence type="ECO:0000256" key="1">
    <source>
        <dbReference type="ARBA" id="ARBA00022737"/>
    </source>
</evidence>
<name>A0A8J6P2G0_9FIRM</name>
<reference evidence="6" key="1">
    <citation type="submission" date="2020-08" db="EMBL/GenBank/DDBJ databases">
        <title>Genome public.</title>
        <authorList>
            <person name="Liu C."/>
            <person name="Sun Q."/>
        </authorList>
    </citation>
    <scope>NUCLEOTIDE SEQUENCE</scope>
    <source>
        <strain evidence="6">NSJ-15</strain>
    </source>
</reference>
<organism evidence="6 7">
    <name type="scientific">Massiliimalia timonensis</name>
    <dbReference type="NCBI Taxonomy" id="1987501"/>
    <lineage>
        <taxon>Bacteria</taxon>
        <taxon>Bacillati</taxon>
        <taxon>Bacillota</taxon>
        <taxon>Clostridia</taxon>
        <taxon>Eubacteriales</taxon>
        <taxon>Oscillospiraceae</taxon>
        <taxon>Massiliimalia</taxon>
    </lineage>
</organism>
<dbReference type="InterPro" id="IPR001330">
    <property type="entry name" value="Prenyltrans"/>
</dbReference>
<evidence type="ECO:0000256" key="3">
    <source>
        <dbReference type="SAM" id="Phobius"/>
    </source>
</evidence>
<comment type="caution">
    <text evidence="6">The sequence shown here is derived from an EMBL/GenBank/DDBJ whole genome shotgun (WGS) entry which is preliminary data.</text>
</comment>
<keyword evidence="7" id="KW-1185">Reference proteome</keyword>
<dbReference type="EMBL" id="JACRTL010000007">
    <property type="protein sequence ID" value="MBC8611706.1"/>
    <property type="molecule type" value="Genomic_DNA"/>
</dbReference>
<dbReference type="Gene3D" id="1.50.10.20">
    <property type="match status" value="1"/>
</dbReference>
<sequence length="445" mass="48706">MKTNFKSSVVLMVFLLFSLIVFPVSAQEELESSGLLSESTVPESSEPAESIGEESSESVPEESSEPVSSQEPESETLSEEGAPESVSKDTAGQTQSMAISSNEYWNEETEATLALACDWLTISHQGELYYFCMGTAGEPAPAQLVTAYIAQVSAEEGEQEILDTEYTALNTTFCGYSARNVLGTDFIKGIEDYPDYDSQELNTIVYALLALDSNQYRVKETARNTRTSLLEQLLLYQNEDGGFAELLNHSSTPSSTALALTVLSNYQERQVDYQEAVQAGLSYLSETQQPDGIFLDRGKESSSATAKVLTALISLDIPLDDERFVKQNHTLNEVLMRYVRLDGGFSEMLDQDSDVVATEYAILALSSMKQGKNPYQLSNPLQDTNSASSADTSGVEREPLRGPVKITVIISAVIVVILAAAVVNLAGSRQQKKQKEQQDHDEIHE</sequence>
<evidence type="ECO:0000259" key="5">
    <source>
        <dbReference type="Pfam" id="PF00432"/>
    </source>
</evidence>
<dbReference type="Pfam" id="PF00432">
    <property type="entry name" value="Prenyltrans"/>
    <property type="match status" value="1"/>
</dbReference>
<dbReference type="GO" id="GO:0003824">
    <property type="term" value="F:catalytic activity"/>
    <property type="evidence" value="ECO:0007669"/>
    <property type="project" value="InterPro"/>
</dbReference>
<dbReference type="CDD" id="cd00688">
    <property type="entry name" value="ISOPREN_C2_like"/>
    <property type="match status" value="1"/>
</dbReference>
<protein>
    <submittedName>
        <fullName evidence="6">Terpene cyclase/mutase family protein</fullName>
    </submittedName>
</protein>
<evidence type="ECO:0000313" key="6">
    <source>
        <dbReference type="EMBL" id="MBC8611706.1"/>
    </source>
</evidence>
<keyword evidence="3" id="KW-0812">Transmembrane</keyword>
<dbReference type="Proteomes" id="UP000632659">
    <property type="component" value="Unassembled WGS sequence"/>
</dbReference>
<dbReference type="SUPFAM" id="SSF48239">
    <property type="entry name" value="Terpenoid cyclases/Protein prenyltransferases"/>
    <property type="match status" value="1"/>
</dbReference>
<feature type="compositionally biased region" description="Acidic residues" evidence="2">
    <location>
        <begin position="51"/>
        <end position="64"/>
    </location>
</feature>
<keyword evidence="3" id="KW-0472">Membrane</keyword>
<feature type="transmembrane region" description="Helical" evidence="3">
    <location>
        <begin position="406"/>
        <end position="427"/>
    </location>
</feature>